<keyword evidence="2" id="KW-1185">Reference proteome</keyword>
<sequence>MFRIEERKVGYGLRWTADASGTVLHCIQDSKQPPLCNTVILRNFRSQVEIKFRALLISMRYLYMQQIVLSNEELDAMLNNLNFINCHETLGNADDVSVMSSG</sequence>
<gene>
    <name evidence="1" type="ORF">KUTeg_003623</name>
</gene>
<protein>
    <submittedName>
        <fullName evidence="1">Uncharacterized protein</fullName>
    </submittedName>
</protein>
<reference evidence="1 2" key="1">
    <citation type="submission" date="2022-12" db="EMBL/GenBank/DDBJ databases">
        <title>Chromosome-level genome of Tegillarca granosa.</title>
        <authorList>
            <person name="Kim J."/>
        </authorList>
    </citation>
    <scope>NUCLEOTIDE SEQUENCE [LARGE SCALE GENOMIC DNA]</scope>
    <source>
        <strain evidence="1">Teg-2019</strain>
        <tissue evidence="1">Adductor muscle</tissue>
    </source>
</reference>
<comment type="caution">
    <text evidence="1">The sequence shown here is derived from an EMBL/GenBank/DDBJ whole genome shotgun (WGS) entry which is preliminary data.</text>
</comment>
<evidence type="ECO:0000313" key="1">
    <source>
        <dbReference type="EMBL" id="KAJ8318532.1"/>
    </source>
</evidence>
<accession>A0ABQ9FML9</accession>
<proteinExistence type="predicted"/>
<dbReference type="Proteomes" id="UP001217089">
    <property type="component" value="Unassembled WGS sequence"/>
</dbReference>
<name>A0ABQ9FML9_TEGGR</name>
<evidence type="ECO:0000313" key="2">
    <source>
        <dbReference type="Proteomes" id="UP001217089"/>
    </source>
</evidence>
<organism evidence="1 2">
    <name type="scientific">Tegillarca granosa</name>
    <name type="common">Malaysian cockle</name>
    <name type="synonym">Anadara granosa</name>
    <dbReference type="NCBI Taxonomy" id="220873"/>
    <lineage>
        <taxon>Eukaryota</taxon>
        <taxon>Metazoa</taxon>
        <taxon>Spiralia</taxon>
        <taxon>Lophotrochozoa</taxon>
        <taxon>Mollusca</taxon>
        <taxon>Bivalvia</taxon>
        <taxon>Autobranchia</taxon>
        <taxon>Pteriomorphia</taxon>
        <taxon>Arcoida</taxon>
        <taxon>Arcoidea</taxon>
        <taxon>Arcidae</taxon>
        <taxon>Tegillarca</taxon>
    </lineage>
</organism>
<dbReference type="EMBL" id="JARBDR010000214">
    <property type="protein sequence ID" value="KAJ8318532.1"/>
    <property type="molecule type" value="Genomic_DNA"/>
</dbReference>